<gene>
    <name evidence="2" type="ORF">C811_00565</name>
</gene>
<comment type="caution">
    <text evidence="2">The sequence shown here is derived from an EMBL/GenBank/DDBJ whole genome shotgun (WGS) entry which is preliminary data.</text>
</comment>
<organism evidence="2 3">
    <name type="scientific">Adlercreutzia caecimuris B7</name>
    <dbReference type="NCBI Taxonomy" id="1235794"/>
    <lineage>
        <taxon>Bacteria</taxon>
        <taxon>Bacillati</taxon>
        <taxon>Actinomycetota</taxon>
        <taxon>Coriobacteriia</taxon>
        <taxon>Eggerthellales</taxon>
        <taxon>Eggerthellaceae</taxon>
        <taxon>Adlercreutzia</taxon>
    </lineage>
</organism>
<keyword evidence="1" id="KW-0472">Membrane</keyword>
<dbReference type="Proteomes" id="UP000014204">
    <property type="component" value="Unassembled WGS sequence"/>
</dbReference>
<feature type="transmembrane region" description="Helical" evidence="1">
    <location>
        <begin position="12"/>
        <end position="43"/>
    </location>
</feature>
<accession>R9L135</accession>
<dbReference type="HOGENOM" id="CLU_2787276_0_0_11"/>
<name>R9L135_9ACTN</name>
<keyword evidence="1" id="KW-1133">Transmembrane helix</keyword>
<keyword evidence="1" id="KW-0812">Transmembrane</keyword>
<keyword evidence="3" id="KW-1185">Reference proteome</keyword>
<proteinExistence type="predicted"/>
<protein>
    <submittedName>
        <fullName evidence="2">Uncharacterized protein</fullName>
    </submittedName>
</protein>
<evidence type="ECO:0000313" key="2">
    <source>
        <dbReference type="EMBL" id="EOS52529.1"/>
    </source>
</evidence>
<reference evidence="2 3" key="1">
    <citation type="submission" date="2013-04" db="EMBL/GenBank/DDBJ databases">
        <title>The Genome Sequence of Enterorhabdus caecimuris B7.</title>
        <authorList>
            <consortium name="The Broad Institute Genomics Platform"/>
            <consortium name="The Broad Institute Genome Sequencing Center for Infectious Disease"/>
            <person name="Earl A."/>
            <person name="Xavier R."/>
            <person name="Elson C."/>
            <person name="Duck W."/>
            <person name="Walker B."/>
            <person name="Young S."/>
            <person name="Zeng Q."/>
            <person name="Gargeya S."/>
            <person name="Fitzgerald M."/>
            <person name="Haas B."/>
            <person name="Abouelleil A."/>
            <person name="Allen A.W."/>
            <person name="Alvarado L."/>
            <person name="Arachchi H.M."/>
            <person name="Berlin A.M."/>
            <person name="Chapman S.B."/>
            <person name="Gainer-Dewar J."/>
            <person name="Goldberg J."/>
            <person name="Griggs A."/>
            <person name="Gujja S."/>
            <person name="Hansen M."/>
            <person name="Howarth C."/>
            <person name="Imamovic A."/>
            <person name="Ireland A."/>
            <person name="Larimer J."/>
            <person name="McCowan C."/>
            <person name="Murphy C."/>
            <person name="Pearson M."/>
            <person name="Poon T.W."/>
            <person name="Priest M."/>
            <person name="Roberts A."/>
            <person name="Saif S."/>
            <person name="Shea T."/>
            <person name="Sisk P."/>
            <person name="Sykes S."/>
            <person name="Wortman J."/>
            <person name="Nusbaum C."/>
            <person name="Birren B."/>
        </authorList>
    </citation>
    <scope>NUCLEOTIDE SEQUENCE [LARGE SCALE GENOMIC DNA]</scope>
    <source>
        <strain evidence="2 3">B7</strain>
    </source>
</reference>
<sequence length="68" mass="6758">MSAGELEGACGAGFAVLSLGFLLVGALMEAVEGAVLAAVLLVLGMARRAGAAAEEEPAEKGAHFEEAR</sequence>
<dbReference type="EMBL" id="ASSY01000005">
    <property type="protein sequence ID" value="EOS52529.1"/>
    <property type="molecule type" value="Genomic_DNA"/>
</dbReference>
<evidence type="ECO:0000313" key="3">
    <source>
        <dbReference type="Proteomes" id="UP000014204"/>
    </source>
</evidence>
<dbReference type="STRING" id="1235794.C811_00565"/>
<evidence type="ECO:0000256" key="1">
    <source>
        <dbReference type="SAM" id="Phobius"/>
    </source>
</evidence>
<dbReference type="AlphaFoldDB" id="R9L135"/>